<protein>
    <submittedName>
        <fullName evidence="2">VC0807 family protein</fullName>
    </submittedName>
</protein>
<keyword evidence="1" id="KW-0812">Transmembrane</keyword>
<proteinExistence type="predicted"/>
<reference evidence="3" key="1">
    <citation type="journal article" date="2019" name="Int. J. Syst. Evol. Microbiol.">
        <title>The Global Catalogue of Microorganisms (GCM) 10K type strain sequencing project: providing services to taxonomists for standard genome sequencing and annotation.</title>
        <authorList>
            <consortium name="The Broad Institute Genomics Platform"/>
            <consortium name="The Broad Institute Genome Sequencing Center for Infectious Disease"/>
            <person name="Wu L."/>
            <person name="Ma J."/>
        </authorList>
    </citation>
    <scope>NUCLEOTIDE SEQUENCE [LARGE SCALE GENOMIC DNA]</scope>
    <source>
        <strain evidence="3">TISTR 2241</strain>
    </source>
</reference>
<organism evidence="2 3">
    <name type="scientific">Terrilactibacillus laevilacticus</name>
    <dbReference type="NCBI Taxonomy" id="1380157"/>
    <lineage>
        <taxon>Bacteria</taxon>
        <taxon>Bacillati</taxon>
        <taxon>Bacillota</taxon>
        <taxon>Bacilli</taxon>
        <taxon>Bacillales</taxon>
        <taxon>Bacillaceae</taxon>
        <taxon>Terrilactibacillus</taxon>
    </lineage>
</organism>
<dbReference type="RefSeq" id="WP_141190096.1">
    <property type="nucleotide sequence ID" value="NZ_JBHUMR010000014.1"/>
</dbReference>
<feature type="transmembrane region" description="Helical" evidence="1">
    <location>
        <begin position="173"/>
        <end position="194"/>
    </location>
</feature>
<accession>A0ABW5PTL6</accession>
<dbReference type="Proteomes" id="UP001597458">
    <property type="component" value="Unassembled WGS sequence"/>
</dbReference>
<keyword evidence="1" id="KW-0472">Membrane</keyword>
<sequence>MNKNIIICDLILYLIFPLVIWNVFKNYMDDYYAMLISSVPGIVYSFIRFILLKKINLFGVALISNLSVGILIDVLAGSAIQMLWNEVFYSYIVALIFIVTILINKPIFLLFSLDFVEMQGHTREHMKKVFYQKKILFIFKLMTYGFALRDILLATIKIWLIQKYGIQSFDKGLILRQILSWTITGISMYGFIYISKCLNPPEQVTNSKPTIRENNP</sequence>
<keyword evidence="1" id="KW-1133">Transmembrane helix</keyword>
<dbReference type="EMBL" id="JBHUMR010000014">
    <property type="protein sequence ID" value="MFD2618122.1"/>
    <property type="molecule type" value="Genomic_DNA"/>
</dbReference>
<feature type="transmembrane region" description="Helical" evidence="1">
    <location>
        <begin position="30"/>
        <end position="51"/>
    </location>
</feature>
<evidence type="ECO:0000313" key="3">
    <source>
        <dbReference type="Proteomes" id="UP001597458"/>
    </source>
</evidence>
<name>A0ABW5PTL6_9BACI</name>
<feature type="transmembrane region" description="Helical" evidence="1">
    <location>
        <begin position="7"/>
        <end position="24"/>
    </location>
</feature>
<evidence type="ECO:0000256" key="1">
    <source>
        <dbReference type="SAM" id="Phobius"/>
    </source>
</evidence>
<feature type="transmembrane region" description="Helical" evidence="1">
    <location>
        <begin position="58"/>
        <end position="82"/>
    </location>
</feature>
<feature type="transmembrane region" description="Helical" evidence="1">
    <location>
        <begin position="88"/>
        <end position="116"/>
    </location>
</feature>
<keyword evidence="3" id="KW-1185">Reference proteome</keyword>
<gene>
    <name evidence="2" type="ORF">ACFSTF_12470</name>
</gene>
<comment type="caution">
    <text evidence="2">The sequence shown here is derived from an EMBL/GenBank/DDBJ whole genome shotgun (WGS) entry which is preliminary data.</text>
</comment>
<dbReference type="NCBIfam" id="NF041646">
    <property type="entry name" value="VC0807_fam"/>
    <property type="match status" value="1"/>
</dbReference>
<feature type="transmembrane region" description="Helical" evidence="1">
    <location>
        <begin position="137"/>
        <end position="161"/>
    </location>
</feature>
<evidence type="ECO:0000313" key="2">
    <source>
        <dbReference type="EMBL" id="MFD2618122.1"/>
    </source>
</evidence>